<dbReference type="AlphaFoldDB" id="A0A926IMW1"/>
<keyword evidence="2" id="KW-1185">Reference proteome</keyword>
<organism evidence="1 2">
    <name type="scientific">Qingrenia yutianensis</name>
    <dbReference type="NCBI Taxonomy" id="2763676"/>
    <lineage>
        <taxon>Bacteria</taxon>
        <taxon>Bacillati</taxon>
        <taxon>Bacillota</taxon>
        <taxon>Clostridia</taxon>
        <taxon>Eubacteriales</taxon>
        <taxon>Oscillospiraceae</taxon>
        <taxon>Qingrenia</taxon>
    </lineage>
</organism>
<protein>
    <submittedName>
        <fullName evidence="1">Uncharacterized protein</fullName>
    </submittedName>
</protein>
<sequence>MIREFENYKSQIEGAMGNITILFLSPTKNFRTKMRRLFYLHKKAYQTYAQTAEKLKFLIKSHKIKNFFKKSIAISLQMG</sequence>
<accession>A0A926IMW1</accession>
<comment type="caution">
    <text evidence="1">The sequence shown here is derived from an EMBL/GenBank/DDBJ whole genome shotgun (WGS) entry which is preliminary data.</text>
</comment>
<evidence type="ECO:0000313" key="1">
    <source>
        <dbReference type="EMBL" id="MBC8596472.1"/>
    </source>
</evidence>
<proteinExistence type="predicted"/>
<reference evidence="1" key="1">
    <citation type="submission" date="2020-08" db="EMBL/GenBank/DDBJ databases">
        <title>Genome public.</title>
        <authorList>
            <person name="Liu C."/>
            <person name="Sun Q."/>
        </authorList>
    </citation>
    <scope>NUCLEOTIDE SEQUENCE</scope>
    <source>
        <strain evidence="1">NSJ-50</strain>
    </source>
</reference>
<dbReference type="EMBL" id="JACRTE010000005">
    <property type="protein sequence ID" value="MBC8596472.1"/>
    <property type="molecule type" value="Genomic_DNA"/>
</dbReference>
<gene>
    <name evidence="1" type="ORF">H8706_06275</name>
</gene>
<evidence type="ECO:0000313" key="2">
    <source>
        <dbReference type="Proteomes" id="UP000647416"/>
    </source>
</evidence>
<name>A0A926IMW1_9FIRM</name>
<dbReference type="Proteomes" id="UP000647416">
    <property type="component" value="Unassembled WGS sequence"/>
</dbReference>